<dbReference type="AlphaFoldDB" id="A0A4Z1PGI0"/>
<evidence type="ECO:0000256" key="1">
    <source>
        <dbReference type="ARBA" id="ARBA00004613"/>
    </source>
</evidence>
<dbReference type="Proteomes" id="UP000298493">
    <property type="component" value="Unassembled WGS sequence"/>
</dbReference>
<evidence type="ECO:0000256" key="5">
    <source>
        <dbReference type="ARBA" id="ARBA00022729"/>
    </source>
</evidence>
<keyword evidence="6" id="KW-0378">Hydrolase</keyword>
<feature type="region of interest" description="Disordered" evidence="10">
    <location>
        <begin position="345"/>
        <end position="399"/>
    </location>
</feature>
<accession>A0A4Z1PGI0</accession>
<feature type="signal peptide" evidence="11">
    <location>
        <begin position="1"/>
        <end position="21"/>
    </location>
</feature>
<evidence type="ECO:0000256" key="9">
    <source>
        <dbReference type="ARBA" id="ARBA00034075"/>
    </source>
</evidence>
<reference evidence="12 13" key="1">
    <citation type="submission" date="2019-04" db="EMBL/GenBank/DDBJ databases">
        <title>High contiguity whole genome sequence and gene annotation resource for two Venturia nashicola isolates.</title>
        <authorList>
            <person name="Prokchorchik M."/>
            <person name="Won K."/>
            <person name="Lee Y."/>
            <person name="Choi E.D."/>
            <person name="Segonzac C."/>
            <person name="Sohn K.H."/>
        </authorList>
    </citation>
    <scope>NUCLEOTIDE SEQUENCE [LARGE SCALE GENOMIC DNA]</scope>
    <source>
        <strain evidence="12 13">PRI2</strain>
    </source>
</reference>
<dbReference type="SUPFAM" id="SSF53474">
    <property type="entry name" value="alpha/beta-Hydrolases"/>
    <property type="match status" value="1"/>
</dbReference>
<evidence type="ECO:0000256" key="10">
    <source>
        <dbReference type="SAM" id="MobiDB-lite"/>
    </source>
</evidence>
<keyword evidence="7" id="KW-0119">Carbohydrate metabolism</keyword>
<evidence type="ECO:0000313" key="13">
    <source>
        <dbReference type="Proteomes" id="UP000298493"/>
    </source>
</evidence>
<dbReference type="PANTHER" id="PTHR38050:SF2">
    <property type="entry name" value="FERULOYL ESTERASE C-RELATED"/>
    <property type="match status" value="1"/>
</dbReference>
<sequence>MLSSILRPLLAVSFLWTTVYSASYPSEGCGVGGKSSLTPGGSSKSFKFQSHAAADGSIINRRLRVYMPSGYGQDKPAPLIIALHGNHRNGTSFEAVTAFSRPEYNADTLVVYPDGVDLRWTGDPWAPRAKENDDRIYIGELIDHIEENFCVDKRRVYVVGFAGGGGLAHLLACDPAMSKRIAAFTIAGGSIWTDKAMRQKKAVREPLYNTARCKPGRSPIPILDFHGGEDRLIAYDGDSFDGQTVPIPEWLNSWRHWNGCTANNRTEELYNGRVTKYDWNCGKSVKPALQHYLLHTVEHTWPDTTLLREEEQTEEMAMDTSNYFDGTPIIMNFFKLQALPAESVSPNKPIEPLPEAEDDGEITHITDDVDEHEPVTAETAEEKVGGAKEDAEREIKDEL</sequence>
<dbReference type="InterPro" id="IPR043595">
    <property type="entry name" value="FaeB/C/D"/>
</dbReference>
<dbReference type="OrthoDB" id="424610at2759"/>
<keyword evidence="13" id="KW-1185">Reference proteome</keyword>
<evidence type="ECO:0000256" key="8">
    <source>
        <dbReference type="ARBA" id="ARBA00023326"/>
    </source>
</evidence>
<feature type="chain" id="PRO_5039376791" description="feruloyl esterase" evidence="11">
    <location>
        <begin position="22"/>
        <end position="399"/>
    </location>
</feature>
<comment type="caution">
    <text evidence="12">The sequence shown here is derived from an EMBL/GenBank/DDBJ whole genome shotgun (WGS) entry which is preliminary data.</text>
</comment>
<organism evidence="12 13">
    <name type="scientific">Venturia nashicola</name>
    <dbReference type="NCBI Taxonomy" id="86259"/>
    <lineage>
        <taxon>Eukaryota</taxon>
        <taxon>Fungi</taxon>
        <taxon>Dikarya</taxon>
        <taxon>Ascomycota</taxon>
        <taxon>Pezizomycotina</taxon>
        <taxon>Dothideomycetes</taxon>
        <taxon>Pleosporomycetidae</taxon>
        <taxon>Venturiales</taxon>
        <taxon>Venturiaceae</taxon>
        <taxon>Venturia</taxon>
    </lineage>
</organism>
<evidence type="ECO:0000256" key="6">
    <source>
        <dbReference type="ARBA" id="ARBA00022801"/>
    </source>
</evidence>
<evidence type="ECO:0000256" key="11">
    <source>
        <dbReference type="SAM" id="SignalP"/>
    </source>
</evidence>
<evidence type="ECO:0000256" key="4">
    <source>
        <dbReference type="ARBA" id="ARBA00022651"/>
    </source>
</evidence>
<keyword evidence="4" id="KW-0858">Xylan degradation</keyword>
<protein>
    <recommendedName>
        <fullName evidence="2">feruloyl esterase</fullName>
        <ecNumber evidence="2">3.1.1.73</ecNumber>
    </recommendedName>
</protein>
<comment type="subcellular location">
    <subcellularLocation>
        <location evidence="1">Secreted</location>
    </subcellularLocation>
</comment>
<gene>
    <name evidence="12" type="ORF">E6O75_ATG01267</name>
</gene>
<feature type="compositionally biased region" description="Basic and acidic residues" evidence="10">
    <location>
        <begin position="361"/>
        <end position="399"/>
    </location>
</feature>
<dbReference type="GO" id="GO:0030600">
    <property type="term" value="F:feruloyl esterase activity"/>
    <property type="evidence" value="ECO:0007669"/>
    <property type="project" value="UniProtKB-EC"/>
</dbReference>
<dbReference type="GO" id="GO:0005576">
    <property type="term" value="C:extracellular region"/>
    <property type="evidence" value="ECO:0007669"/>
    <property type="project" value="UniProtKB-SubCell"/>
</dbReference>
<keyword evidence="5 11" id="KW-0732">Signal</keyword>
<dbReference type="Gene3D" id="3.40.50.1820">
    <property type="entry name" value="alpha/beta hydrolase"/>
    <property type="match status" value="1"/>
</dbReference>
<name>A0A4Z1PGI0_9PEZI</name>
<keyword evidence="3" id="KW-0964">Secreted</keyword>
<evidence type="ECO:0000256" key="7">
    <source>
        <dbReference type="ARBA" id="ARBA00023277"/>
    </source>
</evidence>
<dbReference type="InterPro" id="IPR029058">
    <property type="entry name" value="AB_hydrolase_fold"/>
</dbReference>
<evidence type="ECO:0000256" key="3">
    <source>
        <dbReference type="ARBA" id="ARBA00022525"/>
    </source>
</evidence>
<dbReference type="STRING" id="86259.A0A4Z1PGI0"/>
<dbReference type="EMBL" id="SNSC02000002">
    <property type="protein sequence ID" value="TID26774.1"/>
    <property type="molecule type" value="Genomic_DNA"/>
</dbReference>
<dbReference type="PANTHER" id="PTHR38050">
    <property type="match status" value="1"/>
</dbReference>
<keyword evidence="8" id="KW-0624">Polysaccharide degradation</keyword>
<comment type="catalytic activity">
    <reaction evidence="9">
        <text>feruloyl-polysaccharide + H2O = ferulate + polysaccharide.</text>
        <dbReference type="EC" id="3.1.1.73"/>
    </reaction>
</comment>
<proteinExistence type="predicted"/>
<dbReference type="GO" id="GO:0045493">
    <property type="term" value="P:xylan catabolic process"/>
    <property type="evidence" value="ECO:0007669"/>
    <property type="project" value="UniProtKB-KW"/>
</dbReference>
<evidence type="ECO:0000256" key="2">
    <source>
        <dbReference type="ARBA" id="ARBA00013091"/>
    </source>
</evidence>
<evidence type="ECO:0000313" key="12">
    <source>
        <dbReference type="EMBL" id="TID26774.1"/>
    </source>
</evidence>
<dbReference type="EC" id="3.1.1.73" evidence="2"/>